<dbReference type="PROSITE" id="PS00675">
    <property type="entry name" value="SIGMA54_INTERACT_1"/>
    <property type="match status" value="1"/>
</dbReference>
<dbReference type="Pfam" id="PF01719">
    <property type="entry name" value="Rep_OBD"/>
    <property type="match status" value="1"/>
</dbReference>
<dbReference type="SUPFAM" id="SSF52540">
    <property type="entry name" value="P-loop containing nucleoside triphosphate hydrolases"/>
    <property type="match status" value="1"/>
</dbReference>
<dbReference type="GO" id="GO:0003677">
    <property type="term" value="F:DNA binding"/>
    <property type="evidence" value="ECO:0007669"/>
    <property type="project" value="InterPro"/>
</dbReference>
<sequence>MKRRICELVIKADLIKQTEIEKVLESKKKVIQSYAFILHDNDKYLNEKEAKENGKSVGDYKIPHWHIMLRFHQSQEFKYIAKWFNTTENFVSQIKGRFTDALLYLTHANRADKHQYQNHQVVSNFDWESEANQDTFMRKYKLDTRLVDILNKINSGEIKEYNITNHITIIENNIYSAAIEKAFKYRNSKLREMDKKMECVFITGQSGSGKTTLAKQISKNKNYTPFISSGSNDVLDGYKGQECVILDDLRADCFGVSDLLKMLDNNTASSVKSRYRNKYLECNLIIITTTKTLNAFFDTVFNKSDDEDVKQLKRRCRIHIKLDLKNITYSIYNPNTSEYEEVEKTPNRIREIFKTKEQSKEEKKEFIKSTLNVEL</sequence>
<geneLocation type="plasmid" evidence="2">
    <name>pCPa</name>
</geneLocation>
<dbReference type="InterPro" id="IPR025662">
    <property type="entry name" value="Sigma_54_int_dom_ATP-bd_1"/>
</dbReference>
<dbReference type="Gene3D" id="3.40.50.300">
    <property type="entry name" value="P-loop containing nucleotide triphosphate hydrolases"/>
    <property type="match status" value="1"/>
</dbReference>
<dbReference type="GO" id="GO:0003723">
    <property type="term" value="F:RNA binding"/>
    <property type="evidence" value="ECO:0007669"/>
    <property type="project" value="InterPro"/>
</dbReference>
<dbReference type="GO" id="GO:0003724">
    <property type="term" value="F:RNA helicase activity"/>
    <property type="evidence" value="ECO:0007669"/>
    <property type="project" value="InterPro"/>
</dbReference>
<reference evidence="2" key="1">
    <citation type="journal article" date="2006" name="Plasmid">
        <title>Extrachromosomal DNA isolated from tomato big bud and Candidatus Phytoplasma australiense phytoplasma strains.</title>
        <authorList>
            <person name="Tran-Nguyen L.T.T."/>
            <person name="Gibb K.S."/>
        </authorList>
    </citation>
    <scope>NUCLEOTIDE SEQUENCE</scope>
    <source>
        <plasmid evidence="2">pCPa</plasmid>
    </source>
</reference>
<dbReference type="Gene3D" id="3.40.1310.30">
    <property type="match status" value="1"/>
</dbReference>
<dbReference type="InterPro" id="IPR000605">
    <property type="entry name" value="Helicase_SF3_ssDNA/RNA_vir"/>
</dbReference>
<dbReference type="SMART" id="SM00382">
    <property type="entry name" value="AAA"/>
    <property type="match status" value="1"/>
</dbReference>
<dbReference type="Pfam" id="PF00910">
    <property type="entry name" value="RNA_helicase"/>
    <property type="match status" value="1"/>
</dbReference>
<evidence type="ECO:0000259" key="1">
    <source>
        <dbReference type="SMART" id="SM00382"/>
    </source>
</evidence>
<dbReference type="EMBL" id="DQ119295">
    <property type="protein sequence ID" value="ABA02280.1"/>
    <property type="molecule type" value="Genomic_DNA"/>
</dbReference>
<dbReference type="InterPro" id="IPR002631">
    <property type="entry name" value="Plasmid_rep_OBD"/>
</dbReference>
<evidence type="ECO:0000313" key="2">
    <source>
        <dbReference type="EMBL" id="ABA02280.1"/>
    </source>
</evidence>
<dbReference type="InterPro" id="IPR027417">
    <property type="entry name" value="P-loop_NTPase"/>
</dbReference>
<name>Q1WM07_PHYAS</name>
<dbReference type="AlphaFoldDB" id="Q1WM07"/>
<dbReference type="InterPro" id="IPR003593">
    <property type="entry name" value="AAA+_ATPase"/>
</dbReference>
<protein>
    <submittedName>
        <fullName evidence="2">Rep</fullName>
    </submittedName>
</protein>
<keyword evidence="2" id="KW-0614">Plasmid</keyword>
<dbReference type="RefSeq" id="WP_012477877.1">
    <property type="nucleotide sequence ID" value="NC_010918.1"/>
</dbReference>
<accession>Q1WM07</accession>
<feature type="domain" description="AAA+ ATPase" evidence="1">
    <location>
        <begin position="196"/>
        <end position="328"/>
    </location>
</feature>
<proteinExistence type="predicted"/>
<dbReference type="GO" id="GO:0006260">
    <property type="term" value="P:DNA replication"/>
    <property type="evidence" value="ECO:0007669"/>
    <property type="project" value="InterPro"/>
</dbReference>
<dbReference type="GO" id="GO:0005727">
    <property type="term" value="C:extrachromosomal circular DNA"/>
    <property type="evidence" value="ECO:0007669"/>
    <property type="project" value="InterPro"/>
</dbReference>
<organism evidence="2">
    <name type="scientific">Phytoplasma australiense</name>
    <dbReference type="NCBI Taxonomy" id="59748"/>
    <lineage>
        <taxon>Bacteria</taxon>
        <taxon>Bacillati</taxon>
        <taxon>Mycoplasmatota</taxon>
        <taxon>Mollicutes</taxon>
        <taxon>Acholeplasmatales</taxon>
        <taxon>Acholeplasmataceae</taxon>
        <taxon>Candidatus Phytoplasma</taxon>
        <taxon>16SrXII (Stolbur group)</taxon>
    </lineage>
</organism>
<dbReference type="GO" id="GO:0003916">
    <property type="term" value="F:DNA topoisomerase activity"/>
    <property type="evidence" value="ECO:0007669"/>
    <property type="project" value="InterPro"/>
</dbReference>